<keyword evidence="1" id="KW-1133">Transmembrane helix</keyword>
<feature type="transmembrane region" description="Helical" evidence="1">
    <location>
        <begin position="28"/>
        <end position="46"/>
    </location>
</feature>
<dbReference type="OrthoDB" id="5193366at2"/>
<dbReference type="AlphaFoldDB" id="A0A3E0VMG2"/>
<dbReference type="EMBL" id="NBWZ01000001">
    <property type="protein sequence ID" value="RFA10648.1"/>
    <property type="molecule type" value="Genomic_DNA"/>
</dbReference>
<keyword evidence="1" id="KW-0472">Membrane</keyword>
<evidence type="ECO:0000313" key="3">
    <source>
        <dbReference type="Proteomes" id="UP000256486"/>
    </source>
</evidence>
<evidence type="ECO:0000256" key="1">
    <source>
        <dbReference type="SAM" id="Phobius"/>
    </source>
</evidence>
<proteinExistence type="predicted"/>
<keyword evidence="1" id="KW-0812">Transmembrane</keyword>
<keyword evidence="3" id="KW-1185">Reference proteome</keyword>
<evidence type="ECO:0000313" key="2">
    <source>
        <dbReference type="EMBL" id="RFA10648.1"/>
    </source>
</evidence>
<dbReference type="Proteomes" id="UP000256486">
    <property type="component" value="Unassembled WGS sequence"/>
</dbReference>
<accession>A0A3E0VMG2</accession>
<feature type="transmembrane region" description="Helical" evidence="1">
    <location>
        <begin position="52"/>
        <end position="77"/>
    </location>
</feature>
<feature type="transmembrane region" description="Helical" evidence="1">
    <location>
        <begin position="156"/>
        <end position="177"/>
    </location>
</feature>
<protein>
    <submittedName>
        <fullName evidence="2">Uncharacterized protein</fullName>
    </submittedName>
</protein>
<reference evidence="2 3" key="1">
    <citation type="submission" date="2017-04" db="EMBL/GenBank/DDBJ databases">
        <title>Comparative genome analysis of Subtercola boreus.</title>
        <authorList>
            <person name="Cho Y.-J."/>
            <person name="Cho A."/>
            <person name="Kim O.-S."/>
            <person name="Lee J.-I."/>
        </authorList>
    </citation>
    <scope>NUCLEOTIDE SEQUENCE [LARGE SCALE GENOMIC DNA]</scope>
    <source>
        <strain evidence="2 3">K300</strain>
    </source>
</reference>
<name>A0A3E0VMG2_9MICO</name>
<gene>
    <name evidence="2" type="ORF">B7R54_16630</name>
</gene>
<organism evidence="2 3">
    <name type="scientific">Subtercola boreus</name>
    <dbReference type="NCBI Taxonomy" id="120213"/>
    <lineage>
        <taxon>Bacteria</taxon>
        <taxon>Bacillati</taxon>
        <taxon>Actinomycetota</taxon>
        <taxon>Actinomycetes</taxon>
        <taxon>Micrococcales</taxon>
        <taxon>Microbacteriaceae</taxon>
        <taxon>Subtercola</taxon>
    </lineage>
</organism>
<sequence>MPDASRPRLPSYLRSSVELPLPRIRSRVSAYLYGNILVLAAVIGAAEGTSTHWSALLIVAATTVTTFLAHVVSHGIGQQIGRSGEDARLHIGQELRDAVPILSSGLVPLVVLALGALGVLSVLWVEIIAGGVLVLRIALTGIQVERVSDNRSPAGVLWAGFALAAVSLVIVALKVLFTH</sequence>
<dbReference type="RefSeq" id="WP_116416021.1">
    <property type="nucleotide sequence ID" value="NZ_NBWZ01000001.1"/>
</dbReference>
<comment type="caution">
    <text evidence="2">The sequence shown here is derived from an EMBL/GenBank/DDBJ whole genome shotgun (WGS) entry which is preliminary data.</text>
</comment>
<feature type="transmembrane region" description="Helical" evidence="1">
    <location>
        <begin position="98"/>
        <end position="117"/>
    </location>
</feature>